<dbReference type="EMBL" id="JACHXY010000002">
    <property type="protein sequence ID" value="MBB3158244.1"/>
    <property type="molecule type" value="Genomic_DNA"/>
</dbReference>
<sequence length="73" mass="8316">METIQNNGYGAVLRALREELGWGRRELARRALIGYRYLRRVECGRTAASRQWVTHVMSVMAAELRARSLAVAP</sequence>
<dbReference type="AlphaFoldDB" id="A0A7W5GF55"/>
<dbReference type="InterPro" id="IPR010982">
    <property type="entry name" value="Lambda_DNA-bd_dom_sf"/>
</dbReference>
<dbReference type="SUPFAM" id="SSF47413">
    <property type="entry name" value="lambda repressor-like DNA-binding domains"/>
    <property type="match status" value="1"/>
</dbReference>
<reference evidence="2 3" key="1">
    <citation type="submission" date="2020-08" db="EMBL/GenBank/DDBJ databases">
        <title>Genomic Encyclopedia of Type Strains, Phase III (KMG-III): the genomes of soil and plant-associated and newly described type strains.</title>
        <authorList>
            <person name="Whitman W."/>
        </authorList>
    </citation>
    <scope>NUCLEOTIDE SEQUENCE [LARGE SCALE GENOMIC DNA]</scope>
    <source>
        <strain evidence="2 3">CECT 8356</strain>
    </source>
</reference>
<dbReference type="Proteomes" id="UP000543579">
    <property type="component" value="Unassembled WGS sequence"/>
</dbReference>
<organism evidence="2 3">
    <name type="scientific">Microbacterium proteolyticum</name>
    <dbReference type="NCBI Taxonomy" id="1572644"/>
    <lineage>
        <taxon>Bacteria</taxon>
        <taxon>Bacillati</taxon>
        <taxon>Actinomycetota</taxon>
        <taxon>Actinomycetes</taxon>
        <taxon>Micrococcales</taxon>
        <taxon>Microbacteriaceae</taxon>
        <taxon>Microbacterium</taxon>
    </lineage>
</organism>
<feature type="domain" description="HTH cro/C1-type" evidence="1">
    <location>
        <begin position="13"/>
        <end position="49"/>
    </location>
</feature>
<proteinExistence type="predicted"/>
<dbReference type="Gene3D" id="1.10.260.40">
    <property type="entry name" value="lambda repressor-like DNA-binding domains"/>
    <property type="match status" value="1"/>
</dbReference>
<evidence type="ECO:0000259" key="1">
    <source>
        <dbReference type="PROSITE" id="PS50943"/>
    </source>
</evidence>
<name>A0A7W5GF55_9MICO</name>
<protein>
    <submittedName>
        <fullName evidence="2">Transcriptional regulator with XRE-family HTH domain</fullName>
    </submittedName>
</protein>
<dbReference type="RefSeq" id="WP_183419698.1">
    <property type="nucleotide sequence ID" value="NZ_JACHXY010000002.1"/>
</dbReference>
<dbReference type="GO" id="GO:0003677">
    <property type="term" value="F:DNA binding"/>
    <property type="evidence" value="ECO:0007669"/>
    <property type="project" value="InterPro"/>
</dbReference>
<comment type="caution">
    <text evidence="2">The sequence shown here is derived from an EMBL/GenBank/DDBJ whole genome shotgun (WGS) entry which is preliminary data.</text>
</comment>
<dbReference type="CDD" id="cd00093">
    <property type="entry name" value="HTH_XRE"/>
    <property type="match status" value="1"/>
</dbReference>
<evidence type="ECO:0000313" key="2">
    <source>
        <dbReference type="EMBL" id="MBB3158244.1"/>
    </source>
</evidence>
<accession>A0A7W5GF55</accession>
<dbReference type="InterPro" id="IPR001387">
    <property type="entry name" value="Cro/C1-type_HTH"/>
</dbReference>
<gene>
    <name evidence="2" type="ORF">FHS07_001940</name>
</gene>
<evidence type="ECO:0000313" key="3">
    <source>
        <dbReference type="Proteomes" id="UP000543579"/>
    </source>
</evidence>
<dbReference type="PROSITE" id="PS50943">
    <property type="entry name" value="HTH_CROC1"/>
    <property type="match status" value="1"/>
</dbReference>